<accession>A0A2S1LZC0</accession>
<organism evidence="1 2">
    <name type="scientific">Priestia filamentosa</name>
    <dbReference type="NCBI Taxonomy" id="1402861"/>
    <lineage>
        <taxon>Bacteria</taxon>
        <taxon>Bacillati</taxon>
        <taxon>Bacillota</taxon>
        <taxon>Bacilli</taxon>
        <taxon>Bacillales</taxon>
        <taxon>Bacillaceae</taxon>
        <taxon>Priestia</taxon>
    </lineage>
</organism>
<dbReference type="Proteomes" id="UP000036202">
    <property type="component" value="Chromosome"/>
</dbReference>
<gene>
    <name evidence="1" type="ORF">BEH_24220</name>
</gene>
<evidence type="ECO:0000313" key="1">
    <source>
        <dbReference type="EMBL" id="AWG44159.1"/>
    </source>
</evidence>
<evidence type="ECO:0000313" key="2">
    <source>
        <dbReference type="Proteomes" id="UP000036202"/>
    </source>
</evidence>
<sequence length="63" mass="7677">MKSLNNQYYYCYNKSVHTYLHLKRGIPFICTALHEKTGKKFWLYEQDNRLTNALRDYQLNKNS</sequence>
<protein>
    <submittedName>
        <fullName evidence="1">Uncharacterized protein</fullName>
    </submittedName>
</protein>
<reference evidence="2" key="2">
    <citation type="submission" date="2015-06" db="EMBL/GenBank/DDBJ databases">
        <title>Genome Sequence of Bacillus endophyticus and Analysis of its Companion Mechanism in the Ketogulonigenium vulgare-Bacillus strain Consortium.</title>
        <authorList>
            <person name="Jia N."/>
            <person name="Du J."/>
            <person name="Ding M.-Z."/>
            <person name="Gao F."/>
            <person name="Yuan Y.-J."/>
        </authorList>
    </citation>
    <scope>NUCLEOTIDE SEQUENCE [LARGE SCALE GENOMIC DNA]</scope>
    <source>
        <strain evidence="2">Hbe603</strain>
    </source>
</reference>
<reference evidence="1 2" key="1">
    <citation type="journal article" date="2015" name="PLoS ONE">
        <title>Genome Sequence of Bacillus endophyticus and Analysis of Its Companion Mechanism in the Ketogulonigenium vulgare-Bacillus Strain Consortium.</title>
        <authorList>
            <person name="Jia N."/>
            <person name="Du J."/>
            <person name="Ding M.Z."/>
            <person name="Gao F."/>
            <person name="Yuan Y.J."/>
        </authorList>
    </citation>
    <scope>NUCLEOTIDE SEQUENCE [LARGE SCALE GENOMIC DNA]</scope>
    <source>
        <strain evidence="1 2">Hbe603</strain>
    </source>
</reference>
<dbReference type="KEGG" id="beo:BEH_24220"/>
<keyword evidence="2" id="KW-1185">Reference proteome</keyword>
<dbReference type="AlphaFoldDB" id="A0A2S1LZC0"/>
<dbReference type="EMBL" id="CP011974">
    <property type="protein sequence ID" value="AWG44159.1"/>
    <property type="molecule type" value="Genomic_DNA"/>
</dbReference>
<proteinExistence type="predicted"/>
<name>A0A2S1LZC0_9BACI</name>